<dbReference type="InterPro" id="IPR036942">
    <property type="entry name" value="Beta-barrel_TonB_sf"/>
</dbReference>
<dbReference type="InterPro" id="IPR039426">
    <property type="entry name" value="TonB-dep_rcpt-like"/>
</dbReference>
<keyword evidence="2" id="KW-0813">Transport</keyword>
<evidence type="ECO:0000256" key="2">
    <source>
        <dbReference type="ARBA" id="ARBA00022448"/>
    </source>
</evidence>
<dbReference type="PANTHER" id="PTHR30069:SF49">
    <property type="entry name" value="OUTER MEMBRANE PROTEIN C"/>
    <property type="match status" value="1"/>
</dbReference>
<dbReference type="RefSeq" id="WP_157306175.1">
    <property type="nucleotide sequence ID" value="NZ_WRXN01000004.1"/>
</dbReference>
<protein>
    <submittedName>
        <fullName evidence="7">TonB-dependent receptor</fullName>
    </submittedName>
</protein>
<gene>
    <name evidence="7" type="ORF">GO493_10785</name>
</gene>
<name>A0A7K1U316_9BACT</name>
<dbReference type="Gene3D" id="2.40.170.20">
    <property type="entry name" value="TonB-dependent receptor, beta-barrel domain"/>
    <property type="match status" value="1"/>
</dbReference>
<dbReference type="GO" id="GO:0015344">
    <property type="term" value="F:siderophore uptake transmembrane transporter activity"/>
    <property type="evidence" value="ECO:0007669"/>
    <property type="project" value="TreeGrafter"/>
</dbReference>
<organism evidence="7 8">
    <name type="scientific">Chitinophaga tropicalis</name>
    <dbReference type="NCBI Taxonomy" id="2683588"/>
    <lineage>
        <taxon>Bacteria</taxon>
        <taxon>Pseudomonadati</taxon>
        <taxon>Bacteroidota</taxon>
        <taxon>Chitinophagia</taxon>
        <taxon>Chitinophagales</taxon>
        <taxon>Chitinophagaceae</taxon>
        <taxon>Chitinophaga</taxon>
    </lineage>
</organism>
<dbReference type="GO" id="GO:0044718">
    <property type="term" value="P:siderophore transmembrane transport"/>
    <property type="evidence" value="ECO:0007669"/>
    <property type="project" value="TreeGrafter"/>
</dbReference>
<keyword evidence="4" id="KW-0812">Transmembrane</keyword>
<keyword evidence="7" id="KW-0675">Receptor</keyword>
<accession>A0A7K1U316</accession>
<evidence type="ECO:0000256" key="4">
    <source>
        <dbReference type="ARBA" id="ARBA00022692"/>
    </source>
</evidence>
<dbReference type="PANTHER" id="PTHR30069">
    <property type="entry name" value="TONB-DEPENDENT OUTER MEMBRANE RECEPTOR"/>
    <property type="match status" value="1"/>
</dbReference>
<dbReference type="EMBL" id="WRXN01000004">
    <property type="protein sequence ID" value="MVT08749.1"/>
    <property type="molecule type" value="Genomic_DNA"/>
</dbReference>
<reference evidence="7 8" key="1">
    <citation type="submission" date="2019-12" db="EMBL/GenBank/DDBJ databases">
        <title>Chitinophaga sp. strain ysch24 (GDMCC 1.1355), whole genome shotgun sequence.</title>
        <authorList>
            <person name="Zhang X."/>
        </authorList>
    </citation>
    <scope>NUCLEOTIDE SEQUENCE [LARGE SCALE GENOMIC DNA]</scope>
    <source>
        <strain evidence="8">ysch24</strain>
    </source>
</reference>
<keyword evidence="8" id="KW-1185">Reference proteome</keyword>
<keyword evidence="3" id="KW-1134">Transmembrane beta strand</keyword>
<dbReference type="SUPFAM" id="SSF56935">
    <property type="entry name" value="Porins"/>
    <property type="match status" value="1"/>
</dbReference>
<evidence type="ECO:0000313" key="8">
    <source>
        <dbReference type="Proteomes" id="UP000461730"/>
    </source>
</evidence>
<proteinExistence type="predicted"/>
<sequence>MKYLLLVLTSLLTGMTELMGQHAEHKDSIANQQLKEVVVIGQLSTNKAKTMRVLSSLDNYLDESVSIDMVKRGAYAWEPMLNGMTTERSVITIDGMRIYGACTDKMDPVTSYVDITNLSQAKISHGQAGAASGATIAGSIDFMRKKSGFDKEPLAGNIFTGLESSNMQKITGASIHHSANRFFSDLDFIYRDAGNYKTGGGEEVPWSQFTKYNLSATTGYKLDSSRHIETSLIFDKATNVGYPALPMDVSLAQALIASLSYYYHPVKSIISEWETKIYYNTVKHIMDDSKRPDVPIRMDMPGWTKTTGFYSKINGRFGRHSWNTGVSAHINSSLAEMTMFSDTPGEKDMFMLTWPDVNTVYGNLFVEDRLQWSAAWYSEFSGGLGFQRNTVRSEFGLSSLRIFYPAMDKGKNRFLPAWSFSINRKTISWLHTLRIGYGERAPSVSEGYGFYLFNSANRFDYIGNPFLENERSLEAGLSSNYRSSRLTVKMQANYFHILDYIIGRVDAEFAPMTIGAQGVKVYEQLSAADILSLGLEANYRLGEMFEANTGFSYKFGRSKQGDKLPMMQPFSYLLGVIFRKQTFTAEANVQGSAAYADYSPAFGETPAAAYYTVNASLGKSFSFSGQRLRLKTGVENLLDRNYTTFADWNRIPRMGRNIFVNVIYSF</sequence>
<dbReference type="GO" id="GO:0009279">
    <property type="term" value="C:cell outer membrane"/>
    <property type="evidence" value="ECO:0007669"/>
    <property type="project" value="UniProtKB-SubCell"/>
</dbReference>
<dbReference type="AlphaFoldDB" id="A0A7K1U316"/>
<comment type="subcellular location">
    <subcellularLocation>
        <location evidence="1">Cell outer membrane</location>
        <topology evidence="1">Multi-pass membrane protein</topology>
    </subcellularLocation>
</comment>
<keyword evidence="6" id="KW-0998">Cell outer membrane</keyword>
<evidence type="ECO:0000313" key="7">
    <source>
        <dbReference type="EMBL" id="MVT08749.1"/>
    </source>
</evidence>
<evidence type="ECO:0000256" key="3">
    <source>
        <dbReference type="ARBA" id="ARBA00022452"/>
    </source>
</evidence>
<evidence type="ECO:0000256" key="5">
    <source>
        <dbReference type="ARBA" id="ARBA00023136"/>
    </source>
</evidence>
<dbReference type="Proteomes" id="UP000461730">
    <property type="component" value="Unassembled WGS sequence"/>
</dbReference>
<evidence type="ECO:0000256" key="6">
    <source>
        <dbReference type="ARBA" id="ARBA00023237"/>
    </source>
</evidence>
<keyword evidence="5" id="KW-0472">Membrane</keyword>
<comment type="caution">
    <text evidence="7">The sequence shown here is derived from an EMBL/GenBank/DDBJ whole genome shotgun (WGS) entry which is preliminary data.</text>
</comment>
<evidence type="ECO:0000256" key="1">
    <source>
        <dbReference type="ARBA" id="ARBA00004571"/>
    </source>
</evidence>